<organism evidence="1 2">
    <name type="scientific">Tachysurus vachellii</name>
    <name type="common">Darkbarbel catfish</name>
    <name type="synonym">Pelteobagrus vachellii</name>
    <dbReference type="NCBI Taxonomy" id="175792"/>
    <lineage>
        <taxon>Eukaryota</taxon>
        <taxon>Metazoa</taxon>
        <taxon>Chordata</taxon>
        <taxon>Craniata</taxon>
        <taxon>Vertebrata</taxon>
        <taxon>Euteleostomi</taxon>
        <taxon>Actinopterygii</taxon>
        <taxon>Neopterygii</taxon>
        <taxon>Teleostei</taxon>
        <taxon>Ostariophysi</taxon>
        <taxon>Siluriformes</taxon>
        <taxon>Bagridae</taxon>
        <taxon>Tachysurus</taxon>
    </lineage>
</organism>
<accession>A0AA88RY46</accession>
<dbReference type="Proteomes" id="UP001187315">
    <property type="component" value="Unassembled WGS sequence"/>
</dbReference>
<protein>
    <submittedName>
        <fullName evidence="1">Uncharacterized protein</fullName>
    </submittedName>
</protein>
<keyword evidence="2" id="KW-1185">Reference proteome</keyword>
<reference evidence="1" key="1">
    <citation type="submission" date="2023-08" db="EMBL/GenBank/DDBJ databases">
        <title>Pelteobagrus vachellii genome.</title>
        <authorList>
            <person name="Liu H."/>
        </authorList>
    </citation>
    <scope>NUCLEOTIDE SEQUENCE</scope>
    <source>
        <strain evidence="1">PRFRI_2022a</strain>
        <tissue evidence="1">Muscle</tissue>
    </source>
</reference>
<gene>
    <name evidence="1" type="ORF">Q7C36_020416</name>
</gene>
<sequence length="87" mass="9822">MISADVQRPHAASWELNVKANIVTVVVYLSGSVSEATSGFGRRFITFTICPHYCCVHYRVNDGPGDQPEPRAHALCHRLWILWEPQD</sequence>
<evidence type="ECO:0000313" key="1">
    <source>
        <dbReference type="EMBL" id="KAK2823816.1"/>
    </source>
</evidence>
<proteinExistence type="predicted"/>
<name>A0AA88RY46_TACVA</name>
<dbReference type="AlphaFoldDB" id="A0AA88RY46"/>
<dbReference type="EMBL" id="JAVHJS010000021">
    <property type="protein sequence ID" value="KAK2823816.1"/>
    <property type="molecule type" value="Genomic_DNA"/>
</dbReference>
<comment type="caution">
    <text evidence="1">The sequence shown here is derived from an EMBL/GenBank/DDBJ whole genome shotgun (WGS) entry which is preliminary data.</text>
</comment>
<evidence type="ECO:0000313" key="2">
    <source>
        <dbReference type="Proteomes" id="UP001187315"/>
    </source>
</evidence>